<sequence length="71" mass="7884">MALADDPDAPKDAPRPSARQQVAQMMDTPSTSYKMTVESSYTQMAQATEEVKAMLMGVKVSIKELQDALWY</sequence>
<feature type="region of interest" description="Disordered" evidence="1">
    <location>
        <begin position="1"/>
        <end position="29"/>
    </location>
</feature>
<evidence type="ECO:0000256" key="1">
    <source>
        <dbReference type="SAM" id="MobiDB-lite"/>
    </source>
</evidence>
<keyword evidence="3" id="KW-1185">Reference proteome</keyword>
<gene>
    <name evidence="2" type="ORF">BGZ65_004739</name>
</gene>
<proteinExistence type="predicted"/>
<feature type="compositionally biased region" description="Polar residues" evidence="1">
    <location>
        <begin position="18"/>
        <end position="29"/>
    </location>
</feature>
<evidence type="ECO:0000313" key="2">
    <source>
        <dbReference type="EMBL" id="KAF9999992.1"/>
    </source>
</evidence>
<organism evidence="2 3">
    <name type="scientific">Modicella reniformis</name>
    <dbReference type="NCBI Taxonomy" id="1440133"/>
    <lineage>
        <taxon>Eukaryota</taxon>
        <taxon>Fungi</taxon>
        <taxon>Fungi incertae sedis</taxon>
        <taxon>Mucoromycota</taxon>
        <taxon>Mortierellomycotina</taxon>
        <taxon>Mortierellomycetes</taxon>
        <taxon>Mortierellales</taxon>
        <taxon>Mortierellaceae</taxon>
        <taxon>Modicella</taxon>
    </lineage>
</organism>
<dbReference type="EMBL" id="JAAAHW010000676">
    <property type="protein sequence ID" value="KAF9999992.1"/>
    <property type="molecule type" value="Genomic_DNA"/>
</dbReference>
<dbReference type="Proteomes" id="UP000749646">
    <property type="component" value="Unassembled WGS sequence"/>
</dbReference>
<accession>A0A9P6MGY4</accession>
<reference evidence="2" key="1">
    <citation type="journal article" date="2020" name="Fungal Divers.">
        <title>Resolving the Mortierellaceae phylogeny through synthesis of multi-gene phylogenetics and phylogenomics.</title>
        <authorList>
            <person name="Vandepol N."/>
            <person name="Liber J."/>
            <person name="Desiro A."/>
            <person name="Na H."/>
            <person name="Kennedy M."/>
            <person name="Barry K."/>
            <person name="Grigoriev I.V."/>
            <person name="Miller A.N."/>
            <person name="O'Donnell K."/>
            <person name="Stajich J.E."/>
            <person name="Bonito G."/>
        </authorList>
    </citation>
    <scope>NUCLEOTIDE SEQUENCE</scope>
    <source>
        <strain evidence="2">MES-2147</strain>
    </source>
</reference>
<dbReference type="OrthoDB" id="342024at2759"/>
<evidence type="ECO:0000313" key="3">
    <source>
        <dbReference type="Proteomes" id="UP000749646"/>
    </source>
</evidence>
<name>A0A9P6MGY4_9FUNG</name>
<comment type="caution">
    <text evidence="2">The sequence shown here is derived from an EMBL/GenBank/DDBJ whole genome shotgun (WGS) entry which is preliminary data.</text>
</comment>
<protein>
    <submittedName>
        <fullName evidence="2">Uncharacterized protein</fullName>
    </submittedName>
</protein>
<dbReference type="AlphaFoldDB" id="A0A9P6MGY4"/>